<evidence type="ECO:0000256" key="5">
    <source>
        <dbReference type="ARBA" id="ARBA00023163"/>
    </source>
</evidence>
<dbReference type="Pfam" id="PF02045">
    <property type="entry name" value="CBFB_NFYA"/>
    <property type="match status" value="1"/>
</dbReference>
<evidence type="ECO:0000256" key="9">
    <source>
        <dbReference type="SAM" id="MobiDB-lite"/>
    </source>
</evidence>
<sequence length="290" mass="31349">MHPKLNKSAATEANQKKALDSSVCPDPWWDSVGFSPAMVRGRGSDSSSLEKSMDDQSQSDSRTNDEDDDMSKQSQSAVNQNTDGNYTPGEDGFHGTIVPPQSTQFFSPSTQFELVGHSIACAPSPYFVDAFGNEFVHPALVGMQHVRMPLPLEMAQEPVFVNAKQYHGIMRRRQSRAKAELEKKLIKVRKPYLHESRHQHALRRVRGSGGRFMKKGTPAGLDSGSSDGQNSSEGPACDFPNGGEGCASDRQFGSIPSNLSISSSSAPNHCPQNDSNAEIVPDGGEGLSIP</sequence>
<dbReference type="GO" id="GO:0003700">
    <property type="term" value="F:DNA-binding transcription factor activity"/>
    <property type="evidence" value="ECO:0007669"/>
    <property type="project" value="UniProtKB-UniRule"/>
</dbReference>
<feature type="region of interest" description="Disordered" evidence="9">
    <location>
        <begin position="207"/>
        <end position="290"/>
    </location>
</feature>
<reference evidence="10" key="1">
    <citation type="submission" date="2023-03" db="EMBL/GenBank/DDBJ databases">
        <authorList>
            <person name="Julca I."/>
        </authorList>
    </citation>
    <scope>NUCLEOTIDE SEQUENCE</scope>
</reference>
<dbReference type="PANTHER" id="PTHR12632">
    <property type="entry name" value="TRANSCRIPTION FACTOR NF-Y ALPHA-RELATED"/>
    <property type="match status" value="1"/>
</dbReference>
<dbReference type="PROSITE" id="PS51152">
    <property type="entry name" value="NFYA_HAP2_2"/>
    <property type="match status" value="1"/>
</dbReference>
<evidence type="ECO:0000256" key="6">
    <source>
        <dbReference type="ARBA" id="ARBA00023242"/>
    </source>
</evidence>
<evidence type="ECO:0000313" key="10">
    <source>
        <dbReference type="EMBL" id="CAI9106385.1"/>
    </source>
</evidence>
<dbReference type="PROSITE" id="PS00686">
    <property type="entry name" value="NFYA_HAP2_1"/>
    <property type="match status" value="1"/>
</dbReference>
<dbReference type="PRINTS" id="PR00616">
    <property type="entry name" value="CCAATSUBUNTB"/>
</dbReference>
<dbReference type="InterPro" id="IPR018362">
    <property type="entry name" value="CCAAT-binding_factor_CS"/>
</dbReference>
<evidence type="ECO:0000313" key="11">
    <source>
        <dbReference type="Proteomes" id="UP001161247"/>
    </source>
</evidence>
<dbReference type="SMART" id="SM00521">
    <property type="entry name" value="CBF"/>
    <property type="match status" value="1"/>
</dbReference>
<feature type="compositionally biased region" description="Low complexity" evidence="9">
    <location>
        <begin position="254"/>
        <end position="268"/>
    </location>
</feature>
<evidence type="ECO:0000256" key="8">
    <source>
        <dbReference type="RuleBase" id="RU367155"/>
    </source>
</evidence>
<feature type="region of interest" description="Disordered" evidence="9">
    <location>
        <begin position="1"/>
        <end position="101"/>
    </location>
</feature>
<accession>A0AAV1DF22</accession>
<comment type="similarity">
    <text evidence="8">Belongs to the NFYA/HAP2 subunit family.</text>
</comment>
<dbReference type="Gene3D" id="6.10.250.2430">
    <property type="match status" value="1"/>
</dbReference>
<evidence type="ECO:0000256" key="1">
    <source>
        <dbReference type="ARBA" id="ARBA00004123"/>
    </source>
</evidence>
<dbReference type="AlphaFoldDB" id="A0AAV1DF22"/>
<evidence type="ECO:0000256" key="3">
    <source>
        <dbReference type="ARBA" id="ARBA00023125"/>
    </source>
</evidence>
<dbReference type="EMBL" id="OX459122">
    <property type="protein sequence ID" value="CAI9106385.1"/>
    <property type="molecule type" value="Genomic_DNA"/>
</dbReference>
<proteinExistence type="inferred from homology"/>
<dbReference type="GO" id="GO:0003677">
    <property type="term" value="F:DNA binding"/>
    <property type="evidence" value="ECO:0007669"/>
    <property type="project" value="UniProtKB-KW"/>
</dbReference>
<protein>
    <recommendedName>
        <fullName evidence="8">Nuclear transcription factor Y subunit</fullName>
    </recommendedName>
</protein>
<comment type="function">
    <text evidence="8">Component of the sequence-specific heterotrimeric transcription factor (NF-Y) which specifically recognizes a 5'-CCAAT-3' box motif found in the promoters of its target genes.</text>
</comment>
<evidence type="ECO:0000256" key="4">
    <source>
        <dbReference type="ARBA" id="ARBA00023159"/>
    </source>
</evidence>
<keyword evidence="11" id="KW-1185">Reference proteome</keyword>
<name>A0AAV1DF22_OLDCO</name>
<keyword evidence="2 8" id="KW-0805">Transcription regulation</keyword>
<gene>
    <name evidence="10" type="ORF">OLC1_LOCUS14893</name>
</gene>
<dbReference type="InterPro" id="IPR001289">
    <property type="entry name" value="NFYA"/>
</dbReference>
<dbReference type="Proteomes" id="UP001161247">
    <property type="component" value="Chromosome 5"/>
</dbReference>
<dbReference type="GO" id="GO:0016602">
    <property type="term" value="C:CCAAT-binding factor complex"/>
    <property type="evidence" value="ECO:0007669"/>
    <property type="project" value="InterPro"/>
</dbReference>
<feature type="compositionally biased region" description="Polar residues" evidence="9">
    <location>
        <begin position="72"/>
        <end position="85"/>
    </location>
</feature>
<feature type="compositionally biased region" description="Polar residues" evidence="9">
    <location>
        <begin position="44"/>
        <end position="61"/>
    </location>
</feature>
<keyword evidence="6 8" id="KW-0539">Nucleus</keyword>
<evidence type="ECO:0000256" key="7">
    <source>
        <dbReference type="ARBA" id="ARBA00025911"/>
    </source>
</evidence>
<keyword evidence="4" id="KW-0010">Activator</keyword>
<feature type="compositionally biased region" description="Polar residues" evidence="9">
    <location>
        <begin position="223"/>
        <end position="233"/>
    </location>
</feature>
<keyword evidence="3 8" id="KW-0238">DNA-binding</keyword>
<evidence type="ECO:0000256" key="2">
    <source>
        <dbReference type="ARBA" id="ARBA00023015"/>
    </source>
</evidence>
<keyword evidence="5 8" id="KW-0804">Transcription</keyword>
<comment type="subunit">
    <text evidence="7">Heterotrimeric transcription factor composed of three components, NF-YA, NF-YB and NF-YC. NF-YB and NF-YC must interact and dimerize for NF-YA association and DNA binding.</text>
</comment>
<comment type="subcellular location">
    <subcellularLocation>
        <location evidence="1 8">Nucleus</location>
    </subcellularLocation>
</comment>
<organism evidence="10 11">
    <name type="scientific">Oldenlandia corymbosa var. corymbosa</name>
    <dbReference type="NCBI Taxonomy" id="529605"/>
    <lineage>
        <taxon>Eukaryota</taxon>
        <taxon>Viridiplantae</taxon>
        <taxon>Streptophyta</taxon>
        <taxon>Embryophyta</taxon>
        <taxon>Tracheophyta</taxon>
        <taxon>Spermatophyta</taxon>
        <taxon>Magnoliopsida</taxon>
        <taxon>eudicotyledons</taxon>
        <taxon>Gunneridae</taxon>
        <taxon>Pentapetalae</taxon>
        <taxon>asterids</taxon>
        <taxon>lamiids</taxon>
        <taxon>Gentianales</taxon>
        <taxon>Rubiaceae</taxon>
        <taxon>Rubioideae</taxon>
        <taxon>Spermacoceae</taxon>
        <taxon>Hedyotis-Oldenlandia complex</taxon>
        <taxon>Oldenlandia</taxon>
    </lineage>
</organism>